<organism evidence="2 3">
    <name type="scientific">Paractinoplanes deccanensis</name>
    <dbReference type="NCBI Taxonomy" id="113561"/>
    <lineage>
        <taxon>Bacteria</taxon>
        <taxon>Bacillati</taxon>
        <taxon>Actinomycetota</taxon>
        <taxon>Actinomycetes</taxon>
        <taxon>Micromonosporales</taxon>
        <taxon>Micromonosporaceae</taxon>
        <taxon>Paractinoplanes</taxon>
    </lineage>
</organism>
<evidence type="ECO:0008006" key="4">
    <source>
        <dbReference type="Google" id="ProtNLM"/>
    </source>
</evidence>
<dbReference type="EMBL" id="BOMI01000122">
    <property type="protein sequence ID" value="GID77515.1"/>
    <property type="molecule type" value="Genomic_DNA"/>
</dbReference>
<reference evidence="2 3" key="1">
    <citation type="submission" date="2021-01" db="EMBL/GenBank/DDBJ databases">
        <title>Whole genome shotgun sequence of Actinoplanes deccanensis NBRC 13994.</title>
        <authorList>
            <person name="Komaki H."/>
            <person name="Tamura T."/>
        </authorList>
    </citation>
    <scope>NUCLEOTIDE SEQUENCE [LARGE SCALE GENOMIC DNA]</scope>
    <source>
        <strain evidence="2 3">NBRC 13994</strain>
    </source>
</reference>
<keyword evidence="1" id="KW-0812">Transmembrane</keyword>
<gene>
    <name evidence="2" type="ORF">Ade02nite_61560</name>
</gene>
<feature type="transmembrane region" description="Helical" evidence="1">
    <location>
        <begin position="20"/>
        <end position="38"/>
    </location>
</feature>
<keyword evidence="1" id="KW-0472">Membrane</keyword>
<evidence type="ECO:0000313" key="3">
    <source>
        <dbReference type="Proteomes" id="UP000609879"/>
    </source>
</evidence>
<sequence>MHGFARSISEPAPSFGDPVTDVLLLLGAIVLAGLALAARSRLRSARSSINNLVGPRPPRPANEEMTIVTVGGPEVTAVTVEDLDVPAVGIVSVIPRIRPLLHEEVSW</sequence>
<comment type="caution">
    <text evidence="2">The sequence shown here is derived from an EMBL/GenBank/DDBJ whole genome shotgun (WGS) entry which is preliminary data.</text>
</comment>
<name>A0ABQ3YC59_9ACTN</name>
<dbReference type="RefSeq" id="WP_203771581.1">
    <property type="nucleotide sequence ID" value="NZ_BAAABO010000002.1"/>
</dbReference>
<keyword evidence="1" id="KW-1133">Transmembrane helix</keyword>
<evidence type="ECO:0000313" key="2">
    <source>
        <dbReference type="EMBL" id="GID77515.1"/>
    </source>
</evidence>
<accession>A0ABQ3YC59</accession>
<keyword evidence="3" id="KW-1185">Reference proteome</keyword>
<proteinExistence type="predicted"/>
<dbReference type="Proteomes" id="UP000609879">
    <property type="component" value="Unassembled WGS sequence"/>
</dbReference>
<evidence type="ECO:0000256" key="1">
    <source>
        <dbReference type="SAM" id="Phobius"/>
    </source>
</evidence>
<protein>
    <recommendedName>
        <fullName evidence="4">LPXTG cell wall anchor domain-containing protein</fullName>
    </recommendedName>
</protein>